<dbReference type="InterPro" id="IPR019302">
    <property type="entry name" value="CAP12/PCTIR_TIR_dom"/>
</dbReference>
<name>A0ABV9HT23_9FLAO</name>
<reference evidence="4" key="1">
    <citation type="journal article" date="2019" name="Int. J. Syst. Evol. Microbiol.">
        <title>The Global Catalogue of Microorganisms (GCM) 10K type strain sequencing project: providing services to taxonomists for standard genome sequencing and annotation.</title>
        <authorList>
            <consortium name="The Broad Institute Genomics Platform"/>
            <consortium name="The Broad Institute Genome Sequencing Center for Infectious Disease"/>
            <person name="Wu L."/>
            <person name="Ma J."/>
        </authorList>
    </citation>
    <scope>NUCLEOTIDE SEQUENCE [LARGE SCALE GENOMIC DNA]</scope>
    <source>
        <strain evidence="4">YJ-61-S</strain>
    </source>
</reference>
<feature type="coiled-coil region" evidence="1">
    <location>
        <begin position="27"/>
        <end position="54"/>
    </location>
</feature>
<evidence type="ECO:0000313" key="3">
    <source>
        <dbReference type="EMBL" id="MFC4632575.1"/>
    </source>
</evidence>
<keyword evidence="1" id="KW-0175">Coiled coil</keyword>
<comment type="caution">
    <text evidence="3">The sequence shown here is derived from an EMBL/GenBank/DDBJ whole genome shotgun (WGS) entry which is preliminary data.</text>
</comment>
<dbReference type="RefSeq" id="WP_379976776.1">
    <property type="nucleotide sequence ID" value="NZ_JBHSFV010000001.1"/>
</dbReference>
<gene>
    <name evidence="3" type="ORF">ACFO3O_01575</name>
</gene>
<accession>A0ABV9HT23</accession>
<dbReference type="Proteomes" id="UP001596043">
    <property type="component" value="Unassembled WGS sequence"/>
</dbReference>
<dbReference type="Pfam" id="PF10137">
    <property type="entry name" value="CAP12-PCTIR_TIR"/>
    <property type="match status" value="1"/>
</dbReference>
<organism evidence="3 4">
    <name type="scientific">Dokdonia ponticola</name>
    <dbReference type="NCBI Taxonomy" id="2041041"/>
    <lineage>
        <taxon>Bacteria</taxon>
        <taxon>Pseudomonadati</taxon>
        <taxon>Bacteroidota</taxon>
        <taxon>Flavobacteriia</taxon>
        <taxon>Flavobacteriales</taxon>
        <taxon>Flavobacteriaceae</taxon>
        <taxon>Dokdonia</taxon>
    </lineage>
</organism>
<evidence type="ECO:0000256" key="1">
    <source>
        <dbReference type="SAM" id="Coils"/>
    </source>
</evidence>
<sequence>MEESKKYNVFYSWQSDLDRNTNQNGIRQAIREAINKIELKNDELIINLDEATRNISGSPNIPKSIFQKIESSEIFICDITTINNNQEEFRKTPNPNVLIELGYAIGKLGWERIIMLFNKSKGEFPNDVPFDIDKHRIADFSINSKNDNNGKGQLRETLTEAIKLIIEQNPTKPSNKLKRSKKEIQKERDLENLEWLLGQIHIPTVDDFILTHPETFRHKVLFFWEGFNSIMINSLFTIYDEKLKKLIESFHHAWGYSLSFGILYRSPMQSDNYIFGVSDQFQPSADEDKAYILLKKNKKKLYKSFKDLMNYVKENYLEINLKETNLKAFNEYLSYQKD</sequence>
<keyword evidence="4" id="KW-1185">Reference proteome</keyword>
<evidence type="ECO:0000313" key="4">
    <source>
        <dbReference type="Proteomes" id="UP001596043"/>
    </source>
</evidence>
<protein>
    <submittedName>
        <fullName evidence="3">TIR domain-containing protein</fullName>
    </submittedName>
</protein>
<evidence type="ECO:0000259" key="2">
    <source>
        <dbReference type="Pfam" id="PF10137"/>
    </source>
</evidence>
<proteinExistence type="predicted"/>
<feature type="domain" description="CD-NTase-associated protein 12/Pycsar effector protein TIR" evidence="2">
    <location>
        <begin position="24"/>
        <end position="128"/>
    </location>
</feature>
<dbReference type="EMBL" id="JBHSFV010000001">
    <property type="protein sequence ID" value="MFC4632575.1"/>
    <property type="molecule type" value="Genomic_DNA"/>
</dbReference>